<evidence type="ECO:0000313" key="1">
    <source>
        <dbReference type="EMBL" id="EYC28042.1"/>
    </source>
</evidence>
<reference evidence="2" key="1">
    <citation type="journal article" date="2015" name="Nat. Genet.">
        <title>The genome and transcriptome of the zoonotic hookworm Ancylostoma ceylanicum identify infection-specific gene families.</title>
        <authorList>
            <person name="Schwarz E.M."/>
            <person name="Hu Y."/>
            <person name="Antoshechkin I."/>
            <person name="Miller M.M."/>
            <person name="Sternberg P.W."/>
            <person name="Aroian R.V."/>
        </authorList>
    </citation>
    <scope>NUCLEOTIDE SEQUENCE</scope>
    <source>
        <strain evidence="2">HY135</strain>
    </source>
</reference>
<sequence length="104" mass="11760">MGNKSTSPDLCKVLFPANFLLARKLIYFNSSQTPLLKLVMIIPTKLLLALIAASMLCCHSQQFIHPHYGIPPLTKRGPQNYVFPKYGFYDPSTEEGKERLYNIG</sequence>
<accession>A0A016VM31</accession>
<organism evidence="1 2">
    <name type="scientific">Ancylostoma ceylanicum</name>
    <dbReference type="NCBI Taxonomy" id="53326"/>
    <lineage>
        <taxon>Eukaryota</taxon>
        <taxon>Metazoa</taxon>
        <taxon>Ecdysozoa</taxon>
        <taxon>Nematoda</taxon>
        <taxon>Chromadorea</taxon>
        <taxon>Rhabditida</taxon>
        <taxon>Rhabditina</taxon>
        <taxon>Rhabditomorpha</taxon>
        <taxon>Strongyloidea</taxon>
        <taxon>Ancylostomatidae</taxon>
        <taxon>Ancylostomatinae</taxon>
        <taxon>Ancylostoma</taxon>
    </lineage>
</organism>
<evidence type="ECO:0000313" key="2">
    <source>
        <dbReference type="Proteomes" id="UP000024635"/>
    </source>
</evidence>
<dbReference type="Proteomes" id="UP000024635">
    <property type="component" value="Unassembled WGS sequence"/>
</dbReference>
<proteinExistence type="predicted"/>
<gene>
    <name evidence="1" type="primary">Acey_s0008.g302</name>
    <name evidence="1" type="ORF">Y032_0008g302</name>
</gene>
<keyword evidence="2" id="KW-1185">Reference proteome</keyword>
<dbReference type="AlphaFoldDB" id="A0A016VM31"/>
<protein>
    <submittedName>
        <fullName evidence="1">Uncharacterized protein</fullName>
    </submittedName>
</protein>
<comment type="caution">
    <text evidence="1">The sequence shown here is derived from an EMBL/GenBank/DDBJ whole genome shotgun (WGS) entry which is preliminary data.</text>
</comment>
<dbReference type="EMBL" id="JARK01001344">
    <property type="protein sequence ID" value="EYC28042.1"/>
    <property type="molecule type" value="Genomic_DNA"/>
</dbReference>
<name>A0A016VM31_9BILA</name>